<gene>
    <name evidence="1" type="ORF">LWI29_018455</name>
</gene>
<comment type="caution">
    <text evidence="1">The sequence shown here is derived from an EMBL/GenBank/DDBJ whole genome shotgun (WGS) entry which is preliminary data.</text>
</comment>
<organism evidence="1 2">
    <name type="scientific">Acer saccharum</name>
    <name type="common">Sugar maple</name>
    <dbReference type="NCBI Taxonomy" id="4024"/>
    <lineage>
        <taxon>Eukaryota</taxon>
        <taxon>Viridiplantae</taxon>
        <taxon>Streptophyta</taxon>
        <taxon>Embryophyta</taxon>
        <taxon>Tracheophyta</taxon>
        <taxon>Spermatophyta</taxon>
        <taxon>Magnoliopsida</taxon>
        <taxon>eudicotyledons</taxon>
        <taxon>Gunneridae</taxon>
        <taxon>Pentapetalae</taxon>
        <taxon>rosids</taxon>
        <taxon>malvids</taxon>
        <taxon>Sapindales</taxon>
        <taxon>Sapindaceae</taxon>
        <taxon>Hippocastanoideae</taxon>
        <taxon>Acereae</taxon>
        <taxon>Acer</taxon>
    </lineage>
</organism>
<keyword evidence="2" id="KW-1185">Reference proteome</keyword>
<protein>
    <submittedName>
        <fullName evidence="1">Uncharacterized protein</fullName>
    </submittedName>
</protein>
<accession>A0AA39VZE4</accession>
<proteinExistence type="predicted"/>
<sequence length="87" mass="9652">MNFIDKGNSLLGSGLNPVGSDLGDPAIDLYVDLGDLEPLYRKGSEGKIIASPCSSDRRREKKNWKSVIFFDDGEQQQLYFFSEAGHP</sequence>
<dbReference type="Proteomes" id="UP001168877">
    <property type="component" value="Unassembled WGS sequence"/>
</dbReference>
<evidence type="ECO:0000313" key="2">
    <source>
        <dbReference type="Proteomes" id="UP001168877"/>
    </source>
</evidence>
<name>A0AA39VZE4_ACESA</name>
<dbReference type="AlphaFoldDB" id="A0AA39VZE4"/>
<evidence type="ECO:0000313" key="1">
    <source>
        <dbReference type="EMBL" id="KAK0596728.1"/>
    </source>
</evidence>
<reference evidence="1" key="2">
    <citation type="submission" date="2023-06" db="EMBL/GenBank/DDBJ databases">
        <authorList>
            <person name="Swenson N.G."/>
            <person name="Wegrzyn J.L."/>
            <person name="Mcevoy S.L."/>
        </authorList>
    </citation>
    <scope>NUCLEOTIDE SEQUENCE</scope>
    <source>
        <strain evidence="1">NS2018</strain>
        <tissue evidence="1">Leaf</tissue>
    </source>
</reference>
<dbReference type="EMBL" id="JAUESC010000004">
    <property type="protein sequence ID" value="KAK0596728.1"/>
    <property type="molecule type" value="Genomic_DNA"/>
</dbReference>
<reference evidence="1" key="1">
    <citation type="journal article" date="2022" name="Plant J.">
        <title>Strategies of tolerance reflected in two North American maple genomes.</title>
        <authorList>
            <person name="McEvoy S.L."/>
            <person name="Sezen U.U."/>
            <person name="Trouern-Trend A."/>
            <person name="McMahon S.M."/>
            <person name="Schaberg P.G."/>
            <person name="Yang J."/>
            <person name="Wegrzyn J.L."/>
            <person name="Swenson N.G."/>
        </authorList>
    </citation>
    <scope>NUCLEOTIDE SEQUENCE</scope>
    <source>
        <strain evidence="1">NS2018</strain>
    </source>
</reference>